<comment type="caution">
    <text evidence="1">The sequence shown here is derived from an EMBL/GenBank/DDBJ whole genome shotgun (WGS) entry which is preliminary data.</text>
</comment>
<dbReference type="EMBL" id="JAEPRA010000004">
    <property type="protein sequence ID" value="KAG2186610.1"/>
    <property type="molecule type" value="Genomic_DNA"/>
</dbReference>
<proteinExistence type="predicted"/>
<evidence type="ECO:0000313" key="1">
    <source>
        <dbReference type="EMBL" id="KAG2186610.1"/>
    </source>
</evidence>
<dbReference type="AlphaFoldDB" id="A0A8H7Q6T8"/>
<organism evidence="1 2">
    <name type="scientific">Umbelopsis vinacea</name>
    <dbReference type="NCBI Taxonomy" id="44442"/>
    <lineage>
        <taxon>Eukaryota</taxon>
        <taxon>Fungi</taxon>
        <taxon>Fungi incertae sedis</taxon>
        <taxon>Mucoromycota</taxon>
        <taxon>Mucoromycotina</taxon>
        <taxon>Umbelopsidomycetes</taxon>
        <taxon>Umbelopsidales</taxon>
        <taxon>Umbelopsidaceae</taxon>
        <taxon>Umbelopsis</taxon>
    </lineage>
</organism>
<name>A0A8H7Q6T8_9FUNG</name>
<evidence type="ECO:0000313" key="2">
    <source>
        <dbReference type="Proteomes" id="UP000612746"/>
    </source>
</evidence>
<dbReference type="Proteomes" id="UP000612746">
    <property type="component" value="Unassembled WGS sequence"/>
</dbReference>
<gene>
    <name evidence="1" type="ORF">INT44_002834</name>
</gene>
<protein>
    <submittedName>
        <fullName evidence="1">Uncharacterized protein</fullName>
    </submittedName>
</protein>
<accession>A0A8H7Q6T8</accession>
<sequence length="83" mass="9172">MKTDCYSHMDKDLEPFLSDIPDIITEIIAPLIKPVSYSRSTEPAPWTWPVCDARNPGSLDQLHNENAIGEMSDDALCIGPIAT</sequence>
<keyword evidence="2" id="KW-1185">Reference proteome</keyword>
<reference evidence="1" key="1">
    <citation type="submission" date="2020-12" db="EMBL/GenBank/DDBJ databases">
        <title>Metabolic potential, ecology and presence of endohyphal bacteria is reflected in genomic diversity of Mucoromycotina.</title>
        <authorList>
            <person name="Muszewska A."/>
            <person name="Okrasinska A."/>
            <person name="Steczkiewicz K."/>
            <person name="Drgas O."/>
            <person name="Orlowska M."/>
            <person name="Perlinska-Lenart U."/>
            <person name="Aleksandrzak-Piekarczyk T."/>
            <person name="Szatraj K."/>
            <person name="Zielenkiewicz U."/>
            <person name="Pilsyk S."/>
            <person name="Malc E."/>
            <person name="Mieczkowski P."/>
            <person name="Kruszewska J.S."/>
            <person name="Biernat P."/>
            <person name="Pawlowska J."/>
        </authorList>
    </citation>
    <scope>NUCLEOTIDE SEQUENCE</scope>
    <source>
        <strain evidence="1">WA0000051536</strain>
    </source>
</reference>